<feature type="domain" description="Fibronectin type-III" evidence="9">
    <location>
        <begin position="739"/>
        <end position="834"/>
    </location>
</feature>
<dbReference type="SUPFAM" id="SSF49265">
    <property type="entry name" value="Fibronectin type III"/>
    <property type="match status" value="3"/>
</dbReference>
<dbReference type="Pfam" id="PF00041">
    <property type="entry name" value="fn3"/>
    <property type="match status" value="1"/>
</dbReference>
<evidence type="ECO:0000256" key="6">
    <source>
        <dbReference type="ARBA" id="ARBA00023170"/>
    </source>
</evidence>
<keyword evidence="8" id="KW-0732">Signal</keyword>
<dbReference type="NCBIfam" id="NF038128">
    <property type="entry name" value="choice_anch_J"/>
    <property type="match status" value="4"/>
</dbReference>
<evidence type="ECO:0000259" key="9">
    <source>
        <dbReference type="PROSITE" id="PS50853"/>
    </source>
</evidence>
<accession>A0A1I3QBI1</accession>
<feature type="signal peptide" evidence="8">
    <location>
        <begin position="1"/>
        <end position="22"/>
    </location>
</feature>
<dbReference type="InterPro" id="IPR013783">
    <property type="entry name" value="Ig-like_fold"/>
</dbReference>
<name>A0A1I3QBI1_9FLAO</name>
<dbReference type="Gene3D" id="2.60.40.10">
    <property type="entry name" value="Immunoglobulins"/>
    <property type="match status" value="4"/>
</dbReference>
<dbReference type="InterPro" id="IPR049804">
    <property type="entry name" value="Choice_anch_L"/>
</dbReference>
<dbReference type="Pfam" id="PF07675">
    <property type="entry name" value="Cleaved_Adhesin"/>
    <property type="match status" value="4"/>
</dbReference>
<dbReference type="NCBIfam" id="NF038133">
    <property type="entry name" value="choice_anch_L"/>
    <property type="match status" value="1"/>
</dbReference>
<protein>
    <submittedName>
        <fullName evidence="10">Cleaved Adhesin Domain</fullName>
    </submittedName>
</protein>
<dbReference type="PROSITE" id="PS50853">
    <property type="entry name" value="FN3"/>
    <property type="match status" value="3"/>
</dbReference>
<dbReference type="OrthoDB" id="608579at2"/>
<dbReference type="InterPro" id="IPR011628">
    <property type="entry name" value="Cleaved_adhesin"/>
</dbReference>
<dbReference type="STRING" id="1150112.SAMN04487893_105127"/>
<dbReference type="InterPro" id="IPR036116">
    <property type="entry name" value="FN3_sf"/>
</dbReference>
<evidence type="ECO:0000313" key="10">
    <source>
        <dbReference type="EMBL" id="SFJ30727.1"/>
    </source>
</evidence>
<dbReference type="InterPro" id="IPR003961">
    <property type="entry name" value="FN3_dom"/>
</dbReference>
<organism evidence="10 11">
    <name type="scientific">Myroides guanonis</name>
    <dbReference type="NCBI Taxonomy" id="1150112"/>
    <lineage>
        <taxon>Bacteria</taxon>
        <taxon>Pseudomonadati</taxon>
        <taxon>Bacteroidota</taxon>
        <taxon>Flavobacteriia</taxon>
        <taxon>Flavobacteriales</taxon>
        <taxon>Flavobacteriaceae</taxon>
        <taxon>Myroides</taxon>
    </lineage>
</organism>
<dbReference type="CDD" id="cd00063">
    <property type="entry name" value="FN3"/>
    <property type="match status" value="3"/>
</dbReference>
<comment type="subcellular location">
    <subcellularLocation>
        <location evidence="1">Membrane</location>
        <topology evidence="1">Single-pass type I membrane protein</topology>
    </subcellularLocation>
</comment>
<evidence type="ECO:0000256" key="7">
    <source>
        <dbReference type="ARBA" id="ARBA00023180"/>
    </source>
</evidence>
<dbReference type="PANTHER" id="PTHR23037">
    <property type="entry name" value="CYTOKINE RECEPTOR"/>
    <property type="match status" value="1"/>
</dbReference>
<keyword evidence="2" id="KW-0812">Transmembrane</keyword>
<keyword evidence="11" id="KW-1185">Reference proteome</keyword>
<proteinExistence type="predicted"/>
<dbReference type="SMART" id="SM00060">
    <property type="entry name" value="FN3"/>
    <property type="match status" value="3"/>
</dbReference>
<dbReference type="NCBIfam" id="TIGR04131">
    <property type="entry name" value="Bac_Flav_CTERM"/>
    <property type="match status" value="1"/>
</dbReference>
<evidence type="ECO:0000256" key="4">
    <source>
        <dbReference type="ARBA" id="ARBA00023136"/>
    </source>
</evidence>
<evidence type="ECO:0000256" key="2">
    <source>
        <dbReference type="ARBA" id="ARBA00022692"/>
    </source>
</evidence>
<feature type="domain" description="Fibronectin type-III" evidence="9">
    <location>
        <begin position="1005"/>
        <end position="1098"/>
    </location>
</feature>
<dbReference type="InterPro" id="IPR026341">
    <property type="entry name" value="T9SS_type_B"/>
</dbReference>
<evidence type="ECO:0000256" key="3">
    <source>
        <dbReference type="ARBA" id="ARBA00022989"/>
    </source>
</evidence>
<feature type="chain" id="PRO_5017478120" evidence="8">
    <location>
        <begin position="23"/>
        <end position="1921"/>
    </location>
</feature>
<reference evidence="11" key="1">
    <citation type="submission" date="2016-10" db="EMBL/GenBank/DDBJ databases">
        <authorList>
            <person name="Varghese N."/>
            <person name="Submissions S."/>
        </authorList>
    </citation>
    <scope>NUCLEOTIDE SEQUENCE [LARGE SCALE GENOMIC DNA]</scope>
    <source>
        <strain evidence="11">DSM 26542</strain>
    </source>
</reference>
<keyword evidence="3" id="KW-1133">Transmembrane helix</keyword>
<dbReference type="GO" id="GO:0004896">
    <property type="term" value="F:cytokine receptor activity"/>
    <property type="evidence" value="ECO:0007669"/>
    <property type="project" value="TreeGrafter"/>
</dbReference>
<evidence type="ECO:0000256" key="5">
    <source>
        <dbReference type="ARBA" id="ARBA00023157"/>
    </source>
</evidence>
<keyword evidence="4" id="KW-0472">Membrane</keyword>
<sequence>MNIKNTLLTALLVFAVSFLLFANNTFKAKWFDDKEEVALAPCSPVTLPFFEGFNTNSTTFDCWTITDGNGDATSPTGSNIWKQYLSNPYEGSSSIFFSGTGANTIHDDWLISPPITMNGEIFAISYYYKTANSGLNEFEVLLSIDGIDVNKFTTVVEPVKKTNSTTYLKKILYVKDIVGEAHIAWHVMSKGSTNIYVDAVSIEKVGCVGPADNVQVDDLVKDKATISWNDPNNIGWEYFVQPLGTGSAPVGSGNYTTNSKVTVTKTSGVAGVNLLPNTSYEFYLKSNCGGGKESVWLGPLVFTTPCDILSVPFDEGFNTGSVNINCWSIIDNDNNGATWTIPTSSFGVFEGDRMMQYNSNNITASHDDWLISPTFSLNPTKFYRLSYYYKTVETSKTDFELLLSTSGIALGSFKKVLTEEVGVSSKDWKQDIIVLGAISGNVNFAWHVKTKANATALYIDKVVLEEIVGCPEPMKVDVKDVKENSVNLNWIDDFGKEWEYVVQAFGGIPPTDKTVGVSTTKTENIVTQTLDGKALDENSIYEAYVRKKCSADDVSPWTKVFVFRTACGVYSTPFWEGFNIGSVSLPCWTIIDANNDATSPTGNNIWKAATTKYEGTQAMNFVGNANQPPHDDWLISPRIKMEAGKMYRLIYHYRLSTVATVEYEFEVMLSNKGLDPKDFTKVIVPRKKYNPNINWVEEYVFFSGVSGEANVAWHITSSTPNTQLYVDNVFIEEVTGCPEPLNLNVEDEKVDGATLNWEDDQGGKDWEYYVQEKGKGVPTKAGTSTNLKKNVITTEQSGVGLKPNTDYEFYVRTKCANGEFSMWSGPMVFVTLCASYNTPFWEGFNKNSETTRCWTIVNKNGEILPLGVTWKASTYEAPQEGNQMLQFGVSDSKKEPYDDWLISPIINLDGGTYVLKYYYKTSSSATLRNEFEVLLSSDGADISKFSTTVLPAKDYKNDNFEEQVVFINGIKGDVNLAWHIISKNTNYSYLYLDNISISKVANCEEPYYVKVTENPTGGFDLEWQQNGSINEWEVIVVNYGDDESGTAVVKTVVTGTPKTTIVGLGSGQAYTVYVRAKCADGTNHGDWSTPANIAAKVGANDNCDGAITIPVNSGLECVKSVPVSLLGSTVSGIPTAGCSVSKDVWFEFTATSSNHMLYVKDIVNLAGGAAPYIYGVLYDQPCTSLGSPFNNECFYFFPTSTEKMFMGLTPGQKYYLRLSGPDSAVFNLCITTSPNGPIEVSPSGDKYSVEELVKDVLVKSSCDLVSNVRYQVGDGSPAAQAVNTLGYFSKENSIFPFEEGVVLATSEVKYVPGPHIGADNNRGTNKNRWIGDKDINEAINDAGGGPSLDKRVTQLEFDFIPIKDSIKFEYLFASNSYINTCMHNCGTAALFAAWLVDTTTGEGQNLAKIKGTNTSIAMNNIRDASKSKIPCESHNQEYYWKHYAHGVNSPIEAPIDFVGMTVPMESETVKVVAGRKYHIKLAVMDFCTNDAHTSAVFFNASSFDIGSLDLGPDFLVETGTAICEGESATIKSGMGTEDTTFEWYRDGELIPNENKPDLEVKESGNYKLIAKYGNLNCEISGSVKVEIYPSISTVVSRPKNLQFCEKSFEEQVLDLTEVEKSMFSKVDRNDYDLVYYNSQSDAELGVNPIDKPDSFSIMPNGVNVQIFINIQDTRTGCTEIFTFYLVSTPGEFPNDFEDVKVCAAYVFPTLKDNQYYYLEPNGVGKEYKAEDVLEQPGLHTVYVLQVNNEKGCYEETSFEVSITGAVKAERFDDYNLTCKIHTLAPLPEFNRYYLEPGGKGIELPVGTPILKDGTIYVYAISEDGLCVDESSYFVSYNECPIQKGISPNGDGVNDRFELYYHNVESLKVFNRYGKEVYSYGSGYKDEWMGQSNSGQKLPDGTYYYVVQTNGKNRTGWVQINR</sequence>
<evidence type="ECO:0000256" key="1">
    <source>
        <dbReference type="ARBA" id="ARBA00004479"/>
    </source>
</evidence>
<evidence type="ECO:0000313" key="11">
    <source>
        <dbReference type="Proteomes" id="UP000243887"/>
    </source>
</evidence>
<dbReference type="Gene3D" id="2.60.120.200">
    <property type="match status" value="4"/>
</dbReference>
<dbReference type="Pfam" id="PF13585">
    <property type="entry name" value="CHU_C"/>
    <property type="match status" value="1"/>
</dbReference>
<dbReference type="EMBL" id="FORU01000005">
    <property type="protein sequence ID" value="SFJ30727.1"/>
    <property type="molecule type" value="Genomic_DNA"/>
</dbReference>
<dbReference type="RefSeq" id="WP_090678607.1">
    <property type="nucleotide sequence ID" value="NZ_FORU01000005.1"/>
</dbReference>
<keyword evidence="7" id="KW-0325">Glycoprotein</keyword>
<keyword evidence="5" id="KW-1015">Disulfide bond</keyword>
<dbReference type="Proteomes" id="UP000243887">
    <property type="component" value="Unassembled WGS sequence"/>
</dbReference>
<keyword evidence="6" id="KW-0675">Receptor</keyword>
<evidence type="ECO:0000256" key="8">
    <source>
        <dbReference type="SAM" id="SignalP"/>
    </source>
</evidence>
<gene>
    <name evidence="10" type="ORF">SAMN04487893_105127</name>
</gene>
<dbReference type="PANTHER" id="PTHR23037:SF35">
    <property type="entry name" value="FIBRONECTIN TYPE-III DOMAIN-CONTAINING PROTEIN"/>
    <property type="match status" value="1"/>
</dbReference>
<dbReference type="GO" id="GO:0009897">
    <property type="term" value="C:external side of plasma membrane"/>
    <property type="evidence" value="ECO:0007669"/>
    <property type="project" value="TreeGrafter"/>
</dbReference>
<feature type="domain" description="Fibronectin type-III" evidence="9">
    <location>
        <begin position="210"/>
        <end position="307"/>
    </location>
</feature>